<sequence length="89" mass="10130">MELNVIIYHVPSHHPQRLTFYKLSTPCTDLNLGNTDIFFPWGTYDSANRQLGVRTTIPNILCSNFLLTCQQLLRHPNSILTVDSITVPC</sequence>
<accession>A0A8X6QNA0</accession>
<organism evidence="1 2">
    <name type="scientific">Nephila pilipes</name>
    <name type="common">Giant wood spider</name>
    <name type="synonym">Nephila maculata</name>
    <dbReference type="NCBI Taxonomy" id="299642"/>
    <lineage>
        <taxon>Eukaryota</taxon>
        <taxon>Metazoa</taxon>
        <taxon>Ecdysozoa</taxon>
        <taxon>Arthropoda</taxon>
        <taxon>Chelicerata</taxon>
        <taxon>Arachnida</taxon>
        <taxon>Araneae</taxon>
        <taxon>Araneomorphae</taxon>
        <taxon>Entelegynae</taxon>
        <taxon>Araneoidea</taxon>
        <taxon>Nephilidae</taxon>
        <taxon>Nephila</taxon>
    </lineage>
</organism>
<dbReference type="Proteomes" id="UP000887013">
    <property type="component" value="Unassembled WGS sequence"/>
</dbReference>
<reference evidence="1" key="1">
    <citation type="submission" date="2020-08" db="EMBL/GenBank/DDBJ databases">
        <title>Multicomponent nature underlies the extraordinary mechanical properties of spider dragline silk.</title>
        <authorList>
            <person name="Kono N."/>
            <person name="Nakamura H."/>
            <person name="Mori M."/>
            <person name="Yoshida Y."/>
            <person name="Ohtoshi R."/>
            <person name="Malay A.D."/>
            <person name="Moran D.A.P."/>
            <person name="Tomita M."/>
            <person name="Numata K."/>
            <person name="Arakawa K."/>
        </authorList>
    </citation>
    <scope>NUCLEOTIDE SEQUENCE</scope>
</reference>
<proteinExistence type="predicted"/>
<comment type="caution">
    <text evidence="1">The sequence shown here is derived from an EMBL/GenBank/DDBJ whole genome shotgun (WGS) entry which is preliminary data.</text>
</comment>
<dbReference type="EMBL" id="BMAW01082872">
    <property type="protein sequence ID" value="GFU31075.1"/>
    <property type="molecule type" value="Genomic_DNA"/>
</dbReference>
<dbReference type="AlphaFoldDB" id="A0A8X6QNA0"/>
<evidence type="ECO:0000313" key="1">
    <source>
        <dbReference type="EMBL" id="GFU31075.1"/>
    </source>
</evidence>
<gene>
    <name evidence="1" type="ORF">NPIL_624721</name>
</gene>
<protein>
    <submittedName>
        <fullName evidence="1">Uncharacterized protein</fullName>
    </submittedName>
</protein>
<evidence type="ECO:0000313" key="2">
    <source>
        <dbReference type="Proteomes" id="UP000887013"/>
    </source>
</evidence>
<name>A0A8X6QNA0_NEPPI</name>
<keyword evidence="2" id="KW-1185">Reference proteome</keyword>